<feature type="domain" description="PAS" evidence="11">
    <location>
        <begin position="500"/>
        <end position="573"/>
    </location>
</feature>
<dbReference type="PROSITE" id="PS50113">
    <property type="entry name" value="PAC"/>
    <property type="match status" value="3"/>
</dbReference>
<evidence type="ECO:0000256" key="6">
    <source>
        <dbReference type="ARBA" id="ARBA00022777"/>
    </source>
</evidence>
<keyword evidence="3" id="KW-0597">Phosphoprotein</keyword>
<proteinExistence type="predicted"/>
<evidence type="ECO:0000313" key="13">
    <source>
        <dbReference type="EMBL" id="QXE25851.1"/>
    </source>
</evidence>
<feature type="domain" description="PAS" evidence="11">
    <location>
        <begin position="629"/>
        <end position="699"/>
    </location>
</feature>
<dbReference type="InterPro" id="IPR001610">
    <property type="entry name" value="PAC"/>
</dbReference>
<evidence type="ECO:0000259" key="12">
    <source>
        <dbReference type="PROSITE" id="PS50113"/>
    </source>
</evidence>
<dbReference type="InterPro" id="IPR036097">
    <property type="entry name" value="HisK_dim/P_sf"/>
</dbReference>
<dbReference type="SMART" id="SM00086">
    <property type="entry name" value="PAC"/>
    <property type="match status" value="4"/>
</dbReference>
<evidence type="ECO:0000313" key="14">
    <source>
        <dbReference type="Proteomes" id="UP000683511"/>
    </source>
</evidence>
<keyword evidence="7" id="KW-0067">ATP-binding</keyword>
<dbReference type="Gene3D" id="3.30.450.40">
    <property type="match status" value="1"/>
</dbReference>
<keyword evidence="5" id="KW-0547">Nucleotide-binding</keyword>
<dbReference type="InterPro" id="IPR029016">
    <property type="entry name" value="GAF-like_dom_sf"/>
</dbReference>
<dbReference type="Gene3D" id="3.30.565.10">
    <property type="entry name" value="Histidine kinase-like ATPase, C-terminal domain"/>
    <property type="match status" value="1"/>
</dbReference>
<dbReference type="SUPFAM" id="SSF47384">
    <property type="entry name" value="Homodimeric domain of signal transducing histidine kinase"/>
    <property type="match status" value="1"/>
</dbReference>
<dbReference type="InterPro" id="IPR013656">
    <property type="entry name" value="PAS_4"/>
</dbReference>
<dbReference type="KEGG" id="rsin:B6N60_04571"/>
<dbReference type="InterPro" id="IPR000014">
    <property type="entry name" value="PAS"/>
</dbReference>
<dbReference type="Pfam" id="PF01590">
    <property type="entry name" value="GAF"/>
    <property type="match status" value="1"/>
</dbReference>
<evidence type="ECO:0000259" key="10">
    <source>
        <dbReference type="PROSITE" id="PS50109"/>
    </source>
</evidence>
<keyword evidence="8" id="KW-0902">Two-component regulatory system</keyword>
<keyword evidence="4" id="KW-0808">Transferase</keyword>
<dbReference type="GO" id="GO:0000155">
    <property type="term" value="F:phosphorelay sensor kinase activity"/>
    <property type="evidence" value="ECO:0007669"/>
    <property type="project" value="InterPro"/>
</dbReference>
<dbReference type="PROSITE" id="PS50109">
    <property type="entry name" value="HIS_KIN"/>
    <property type="match status" value="1"/>
</dbReference>
<dbReference type="InterPro" id="IPR035965">
    <property type="entry name" value="PAS-like_dom_sf"/>
</dbReference>
<reference evidence="13" key="1">
    <citation type="submission" date="2017-04" db="EMBL/GenBank/DDBJ databases">
        <title>Genome deletions in a multicellular cyanobacterial endosymbiont for morphological adaptation in marine diatoms.</title>
        <authorList>
            <person name="Wang Y."/>
            <person name="Gao H."/>
            <person name="Li R."/>
            <person name="Xu X."/>
        </authorList>
    </citation>
    <scope>NUCLEOTIDE SEQUENCE</scope>
    <source>
        <strain evidence="13">FACHB 800</strain>
    </source>
</reference>
<dbReference type="CDD" id="cd00130">
    <property type="entry name" value="PAS"/>
    <property type="match status" value="4"/>
</dbReference>
<evidence type="ECO:0000256" key="2">
    <source>
        <dbReference type="ARBA" id="ARBA00012438"/>
    </source>
</evidence>
<dbReference type="Gene3D" id="3.30.450.20">
    <property type="entry name" value="PAS domain"/>
    <property type="match status" value="4"/>
</dbReference>
<dbReference type="Pfam" id="PF08448">
    <property type="entry name" value="PAS_4"/>
    <property type="match status" value="3"/>
</dbReference>
<dbReference type="SUPFAM" id="SSF55874">
    <property type="entry name" value="ATPase domain of HSP90 chaperone/DNA topoisomerase II/histidine kinase"/>
    <property type="match status" value="1"/>
</dbReference>
<dbReference type="Pfam" id="PF02518">
    <property type="entry name" value="HATPase_c"/>
    <property type="match status" value="1"/>
</dbReference>
<accession>A0A975TBN7</accession>
<dbReference type="InterPro" id="IPR003018">
    <property type="entry name" value="GAF"/>
</dbReference>
<evidence type="ECO:0000256" key="8">
    <source>
        <dbReference type="ARBA" id="ARBA00023012"/>
    </source>
</evidence>
<dbReference type="SUPFAM" id="SSF55781">
    <property type="entry name" value="GAF domain-like"/>
    <property type="match status" value="1"/>
</dbReference>
<dbReference type="EC" id="2.7.13.3" evidence="2"/>
<dbReference type="SMART" id="SM00065">
    <property type="entry name" value="GAF"/>
    <property type="match status" value="1"/>
</dbReference>
<dbReference type="InterPro" id="IPR013655">
    <property type="entry name" value="PAS_fold_3"/>
</dbReference>
<evidence type="ECO:0000256" key="4">
    <source>
        <dbReference type="ARBA" id="ARBA00022679"/>
    </source>
</evidence>
<dbReference type="PRINTS" id="PR00344">
    <property type="entry name" value="BCTRLSENSOR"/>
</dbReference>
<dbReference type="CDD" id="cd00082">
    <property type="entry name" value="HisKA"/>
    <property type="match status" value="1"/>
</dbReference>
<feature type="domain" description="PAC" evidence="12">
    <location>
        <begin position="703"/>
        <end position="755"/>
    </location>
</feature>
<evidence type="ECO:0000256" key="7">
    <source>
        <dbReference type="ARBA" id="ARBA00022840"/>
    </source>
</evidence>
<keyword evidence="14" id="KW-1185">Reference proteome</keyword>
<feature type="domain" description="PAC" evidence="12">
    <location>
        <begin position="227"/>
        <end position="279"/>
    </location>
</feature>
<dbReference type="EMBL" id="CP021056">
    <property type="protein sequence ID" value="QXE25851.1"/>
    <property type="molecule type" value="Genomic_DNA"/>
</dbReference>
<dbReference type="SMART" id="SM00387">
    <property type="entry name" value="HATPase_c"/>
    <property type="match status" value="1"/>
</dbReference>
<dbReference type="RefSeq" id="WP_190608469.1">
    <property type="nucleotide sequence ID" value="NZ_CP021056.1"/>
</dbReference>
<dbReference type="InterPro" id="IPR000700">
    <property type="entry name" value="PAS-assoc_C"/>
</dbReference>
<dbReference type="PANTHER" id="PTHR43065">
    <property type="entry name" value="SENSOR HISTIDINE KINASE"/>
    <property type="match status" value="1"/>
</dbReference>
<feature type="coiled-coil region" evidence="9">
    <location>
        <begin position="746"/>
        <end position="787"/>
    </location>
</feature>
<dbReference type="NCBIfam" id="TIGR00229">
    <property type="entry name" value="sensory_box"/>
    <property type="match status" value="4"/>
</dbReference>
<dbReference type="AlphaFoldDB" id="A0A975TBN7"/>
<dbReference type="Proteomes" id="UP000683511">
    <property type="component" value="Chromosome"/>
</dbReference>
<keyword evidence="6 13" id="KW-0418">Kinase</keyword>
<dbReference type="InterPro" id="IPR003661">
    <property type="entry name" value="HisK_dim/P_dom"/>
</dbReference>
<dbReference type="Pfam" id="PF08447">
    <property type="entry name" value="PAS_3"/>
    <property type="match status" value="1"/>
</dbReference>
<feature type="domain" description="PAC" evidence="12">
    <location>
        <begin position="576"/>
        <end position="628"/>
    </location>
</feature>
<feature type="coiled-coil region" evidence="9">
    <location>
        <begin position="267"/>
        <end position="322"/>
    </location>
</feature>
<name>A0A975TBN7_9NOST</name>
<evidence type="ECO:0000256" key="1">
    <source>
        <dbReference type="ARBA" id="ARBA00000085"/>
    </source>
</evidence>
<dbReference type="SMART" id="SM00091">
    <property type="entry name" value="PAS"/>
    <property type="match status" value="4"/>
</dbReference>
<evidence type="ECO:0000259" key="11">
    <source>
        <dbReference type="PROSITE" id="PS50112"/>
    </source>
</evidence>
<dbReference type="Gene3D" id="1.10.287.130">
    <property type="match status" value="1"/>
</dbReference>
<evidence type="ECO:0000256" key="9">
    <source>
        <dbReference type="SAM" id="Coils"/>
    </source>
</evidence>
<gene>
    <name evidence="13" type="ORF">B6N60_04571</name>
</gene>
<feature type="domain" description="Histidine kinase" evidence="10">
    <location>
        <begin position="796"/>
        <end position="1054"/>
    </location>
</feature>
<dbReference type="PANTHER" id="PTHR43065:SF10">
    <property type="entry name" value="PEROXIDE STRESS-ACTIVATED HISTIDINE KINASE MAK3"/>
    <property type="match status" value="1"/>
</dbReference>
<dbReference type="InterPro" id="IPR004358">
    <property type="entry name" value="Sig_transdc_His_kin-like_C"/>
</dbReference>
<dbReference type="PROSITE" id="PS50112">
    <property type="entry name" value="PAS"/>
    <property type="match status" value="3"/>
</dbReference>
<dbReference type="InterPro" id="IPR036890">
    <property type="entry name" value="HATPase_C_sf"/>
</dbReference>
<sequence length="1055" mass="120288">MTFPEQAPTCTNYQSPLITTPQKEFTNFLWQILNGMTDPVFVKDRNHNWVFLNDALCSWIGYSREEMIGKSDYDFFPIAQAEVFWRQDELVFSTGVTHENEEILTNSQGETYLISTKKNLFYDDNNQAFLVGLVRIISRRGKIEQDLRDSKNLLQLVIDNVPQAIFWKDCNSLYLGCNQNFAQIVGVNSPIDVVGKTDAELPWPSGDVHWWQNFECPVMDMAVTPEYGILIKVRLADGREHWLETNKIPLRDTNGKIIGIVGTLQDITEQKQAEARLHRLNEELEERVEARTALLNQTVKQLEQEISDRQQAETAILNSENRLRQHSTALQQLVQSKSLQYEPFAKAIQYVTEVACTGLDVARVSVWLYTEDRTRIHCVDLYERSSGSHSGGLKLSVCDYPAYFQALNDQQIIAVTDVHDDPRTAEFTANYTGPLGIASMLDTRIWSRGQIIGVLCCEHIGRPRQWTLDEESFIASITDFVRLLIESGDRKKAEIALTESEARFRLVVEQTGQLIYDYDILSGRIQWAGAITEITGYAPQEWQIIDVAQWTDRIHPEDRPAAIALLTEKMQTGEPYCCEYRFRKQNGSYIDVEDRGKFLVNEANQACRMLGTMNNVSDRKATLEALRDSEERFRSLVETVNDWIWEIDENGVYTYVSPQVQGFLGYTPTEVLGKTFFDFMPPLEVERLTSIFQQCVQHKSPIIDLEKSNIHQFGSIVIFETNGVPIVDKSGKLRGYRGIDRDVTERKRAEEILRQSEAQLRLQAQQLEQALKELQLTQSQMIQSEKMSSLGQLVAGVAHEINNPVNFIYGNIAPADNYIKDLLNLINLYKINYPSPAPAIQEEIETIDLDFIMQDLPRLFSSMKIGADRIRQIVLSLRTFSRLDEAEYKPIDIHEGIDSTLLILENRLKAKSERPAIKIIKEYGKLPLVECYGGQLNQVFMNIITNAIDALEERDEKRTWEEMNQNPSQITIRTEPTNNNQIIIKIADNGPGIADKVKERIFDPFFTTKPIGKGTGLGMSISYQIVTENHGGIIECNSAPNQGVEFTITLPLKQG</sequence>
<dbReference type="InterPro" id="IPR003594">
    <property type="entry name" value="HATPase_dom"/>
</dbReference>
<dbReference type="GO" id="GO:0005524">
    <property type="term" value="F:ATP binding"/>
    <property type="evidence" value="ECO:0007669"/>
    <property type="project" value="UniProtKB-KW"/>
</dbReference>
<dbReference type="SUPFAM" id="SSF55785">
    <property type="entry name" value="PYP-like sensor domain (PAS domain)"/>
    <property type="match status" value="4"/>
</dbReference>
<evidence type="ECO:0000256" key="5">
    <source>
        <dbReference type="ARBA" id="ARBA00022741"/>
    </source>
</evidence>
<comment type="catalytic activity">
    <reaction evidence="1">
        <text>ATP + protein L-histidine = ADP + protein N-phospho-L-histidine.</text>
        <dbReference type="EC" id="2.7.13.3"/>
    </reaction>
</comment>
<protein>
    <recommendedName>
        <fullName evidence="2">histidine kinase</fullName>
        <ecNumber evidence="2">2.7.13.3</ecNumber>
    </recommendedName>
</protein>
<dbReference type="InterPro" id="IPR005467">
    <property type="entry name" value="His_kinase_dom"/>
</dbReference>
<organism evidence="13 14">
    <name type="scientific">Richelia sinica FACHB-800</name>
    <dbReference type="NCBI Taxonomy" id="1357546"/>
    <lineage>
        <taxon>Bacteria</taxon>
        <taxon>Bacillati</taxon>
        <taxon>Cyanobacteriota</taxon>
        <taxon>Cyanophyceae</taxon>
        <taxon>Nostocales</taxon>
        <taxon>Nostocaceae</taxon>
        <taxon>Richelia</taxon>
    </lineage>
</organism>
<feature type="domain" description="PAS" evidence="11">
    <location>
        <begin position="25"/>
        <end position="76"/>
    </location>
</feature>
<evidence type="ECO:0000256" key="3">
    <source>
        <dbReference type="ARBA" id="ARBA00022553"/>
    </source>
</evidence>
<keyword evidence="9" id="KW-0175">Coiled coil</keyword>